<name>A0A6A6QQW5_9PEZI</name>
<protein>
    <submittedName>
        <fullName evidence="3">Uncharacterized protein</fullName>
    </submittedName>
</protein>
<evidence type="ECO:0000313" key="4">
    <source>
        <dbReference type="Proteomes" id="UP000799750"/>
    </source>
</evidence>
<dbReference type="AlphaFoldDB" id="A0A6A6QQW5"/>
<dbReference type="Proteomes" id="UP000799750">
    <property type="component" value="Unassembled WGS sequence"/>
</dbReference>
<feature type="compositionally biased region" description="Basic and acidic residues" evidence="2">
    <location>
        <begin position="248"/>
        <end position="270"/>
    </location>
</feature>
<keyword evidence="4" id="KW-1185">Reference proteome</keyword>
<evidence type="ECO:0000313" key="3">
    <source>
        <dbReference type="EMBL" id="KAF2494562.1"/>
    </source>
</evidence>
<accession>A0A6A6QQW5</accession>
<evidence type="ECO:0000256" key="2">
    <source>
        <dbReference type="SAM" id="MobiDB-lite"/>
    </source>
</evidence>
<keyword evidence="1" id="KW-0175">Coiled coil</keyword>
<feature type="region of interest" description="Disordered" evidence="2">
    <location>
        <begin position="30"/>
        <end position="132"/>
    </location>
</feature>
<gene>
    <name evidence="3" type="ORF">BU16DRAFT_539840</name>
</gene>
<evidence type="ECO:0000256" key="1">
    <source>
        <dbReference type="SAM" id="Coils"/>
    </source>
</evidence>
<feature type="region of interest" description="Disordered" evidence="2">
    <location>
        <begin position="248"/>
        <end position="297"/>
    </location>
</feature>
<reference evidence="3" key="1">
    <citation type="journal article" date="2020" name="Stud. Mycol.">
        <title>101 Dothideomycetes genomes: a test case for predicting lifestyles and emergence of pathogens.</title>
        <authorList>
            <person name="Haridas S."/>
            <person name="Albert R."/>
            <person name="Binder M."/>
            <person name="Bloem J."/>
            <person name="Labutti K."/>
            <person name="Salamov A."/>
            <person name="Andreopoulos B."/>
            <person name="Baker S."/>
            <person name="Barry K."/>
            <person name="Bills G."/>
            <person name="Bluhm B."/>
            <person name="Cannon C."/>
            <person name="Castanera R."/>
            <person name="Culley D."/>
            <person name="Daum C."/>
            <person name="Ezra D."/>
            <person name="Gonzalez J."/>
            <person name="Henrissat B."/>
            <person name="Kuo A."/>
            <person name="Liang C."/>
            <person name="Lipzen A."/>
            <person name="Lutzoni F."/>
            <person name="Magnuson J."/>
            <person name="Mondo S."/>
            <person name="Nolan M."/>
            <person name="Ohm R."/>
            <person name="Pangilinan J."/>
            <person name="Park H.-J."/>
            <person name="Ramirez L."/>
            <person name="Alfaro M."/>
            <person name="Sun H."/>
            <person name="Tritt A."/>
            <person name="Yoshinaga Y."/>
            <person name="Zwiers L.-H."/>
            <person name="Turgeon B."/>
            <person name="Goodwin S."/>
            <person name="Spatafora J."/>
            <person name="Crous P."/>
            <person name="Grigoriev I."/>
        </authorList>
    </citation>
    <scope>NUCLEOTIDE SEQUENCE</scope>
    <source>
        <strain evidence="3">CBS 269.34</strain>
    </source>
</reference>
<feature type="coiled-coil region" evidence="1">
    <location>
        <begin position="180"/>
        <end position="221"/>
    </location>
</feature>
<dbReference type="OrthoDB" id="10497035at2759"/>
<proteinExistence type="predicted"/>
<organism evidence="3 4">
    <name type="scientific">Lophium mytilinum</name>
    <dbReference type="NCBI Taxonomy" id="390894"/>
    <lineage>
        <taxon>Eukaryota</taxon>
        <taxon>Fungi</taxon>
        <taxon>Dikarya</taxon>
        <taxon>Ascomycota</taxon>
        <taxon>Pezizomycotina</taxon>
        <taxon>Dothideomycetes</taxon>
        <taxon>Pleosporomycetidae</taxon>
        <taxon>Mytilinidiales</taxon>
        <taxon>Mytilinidiaceae</taxon>
        <taxon>Lophium</taxon>
    </lineage>
</organism>
<dbReference type="EMBL" id="MU004190">
    <property type="protein sequence ID" value="KAF2494562.1"/>
    <property type="molecule type" value="Genomic_DNA"/>
</dbReference>
<sequence length="297" mass="33421">MVNHPPGLAYARAHGLPLPPVPGMSKYELIHGEPDPRPARNLTSYISRTPPSPGFELKIAQKQKKDGSDDDELPDWRNILGAVRGSECDGEQNSDDSLRNLFHSDGSDSKVSSSPPRLDAPRDDCVSDSFDGPYYESVGEQMAVKHDSEDPTSELKGLEAYVASSENKTTEYDEDQLHAADEHAIEIQQLKEKVKMLEKENEQLKAKNEFLGKQYQRLCENNTMYQFSANPSGKREDVKLRHSSLREYRQDSLVKSPMHDALPERPASADRKRKPKSPVTVEVETPAKRTPKKLRKL</sequence>